<dbReference type="InterPro" id="IPR014790">
    <property type="entry name" value="MutL_C"/>
</dbReference>
<feature type="domain" description="MutL C-terminal dimerisation" evidence="1">
    <location>
        <begin position="7"/>
        <end position="178"/>
    </location>
</feature>
<evidence type="ECO:0000259" key="1">
    <source>
        <dbReference type="SMART" id="SM00853"/>
    </source>
</evidence>
<evidence type="ECO:0000313" key="3">
    <source>
        <dbReference type="Proteomes" id="UP001307889"/>
    </source>
</evidence>
<dbReference type="InterPro" id="IPR037198">
    <property type="entry name" value="MutL_C_sf"/>
</dbReference>
<protein>
    <submittedName>
        <fullName evidence="2">MutL C terminal dimerisation domain</fullName>
    </submittedName>
</protein>
<reference evidence="2 3" key="1">
    <citation type="submission" date="2023-09" db="EMBL/GenBank/DDBJ databases">
        <title>Nesidiocoris tenuis whole genome shotgun sequence.</title>
        <authorList>
            <person name="Shibata T."/>
            <person name="Shimoda M."/>
            <person name="Kobayashi T."/>
            <person name="Uehara T."/>
        </authorList>
    </citation>
    <scope>NUCLEOTIDE SEQUENCE [LARGE SCALE GENOMIC DNA]</scope>
    <source>
        <strain evidence="2 3">Japan</strain>
    </source>
</reference>
<sequence>MLENLRIIGQVNAEFIATSLVHEGNRYLVLLDQHAVDERIRLERLRLEFGNDKQLFKRESLNFPIKLTIDMTEKHAKLVMSGLAGIHRDLQASGILCSIERCAEGVTALIREAPLQMLRKIIKRDSYENYLTPVKDVVTKTVLNEANITDRLSGRTMLFSHVLATEACARAIKFGHALDRQAMDNLLLGLAQCHLPFQCAHGRPTLQVVHYPN</sequence>
<dbReference type="Pfam" id="PF08676">
    <property type="entry name" value="MutL_C"/>
    <property type="match status" value="1"/>
</dbReference>
<dbReference type="SMART" id="SM00853">
    <property type="entry name" value="MutL_C"/>
    <property type="match status" value="1"/>
</dbReference>
<dbReference type="InterPro" id="IPR038973">
    <property type="entry name" value="MutL/Mlh/Pms-like"/>
</dbReference>
<accession>A0ABN7AVH5</accession>
<dbReference type="InterPro" id="IPR042120">
    <property type="entry name" value="MutL_C_dimsub"/>
</dbReference>
<gene>
    <name evidence="2" type="ORF">NTJ_09013</name>
</gene>
<dbReference type="SUPFAM" id="SSF118116">
    <property type="entry name" value="DNA mismatch repair protein MutL"/>
    <property type="match status" value="1"/>
</dbReference>
<dbReference type="PANTHER" id="PTHR10073">
    <property type="entry name" value="DNA MISMATCH REPAIR PROTEIN MLH, PMS, MUTL"/>
    <property type="match status" value="1"/>
</dbReference>
<dbReference type="EMBL" id="AP028915">
    <property type="protein sequence ID" value="BES96204.1"/>
    <property type="molecule type" value="Genomic_DNA"/>
</dbReference>
<dbReference type="Gene3D" id="3.30.1540.20">
    <property type="entry name" value="MutL, C-terminal domain, dimerisation subdomain"/>
    <property type="match status" value="1"/>
</dbReference>
<dbReference type="PANTHER" id="PTHR10073:SF47">
    <property type="entry name" value="DNA MISMATCH REPAIR PROTEIN MLH3"/>
    <property type="match status" value="1"/>
</dbReference>
<keyword evidence="3" id="KW-1185">Reference proteome</keyword>
<evidence type="ECO:0000313" key="2">
    <source>
        <dbReference type="EMBL" id="BES96204.1"/>
    </source>
</evidence>
<dbReference type="InterPro" id="IPR042121">
    <property type="entry name" value="MutL_C_regsub"/>
</dbReference>
<name>A0ABN7AVH5_9HEMI</name>
<dbReference type="Gene3D" id="3.30.1370.100">
    <property type="entry name" value="MutL, C-terminal domain, regulatory subdomain"/>
    <property type="match status" value="1"/>
</dbReference>
<dbReference type="Proteomes" id="UP001307889">
    <property type="component" value="Chromosome 7"/>
</dbReference>
<organism evidence="2 3">
    <name type="scientific">Nesidiocoris tenuis</name>
    <dbReference type="NCBI Taxonomy" id="355587"/>
    <lineage>
        <taxon>Eukaryota</taxon>
        <taxon>Metazoa</taxon>
        <taxon>Ecdysozoa</taxon>
        <taxon>Arthropoda</taxon>
        <taxon>Hexapoda</taxon>
        <taxon>Insecta</taxon>
        <taxon>Pterygota</taxon>
        <taxon>Neoptera</taxon>
        <taxon>Paraneoptera</taxon>
        <taxon>Hemiptera</taxon>
        <taxon>Heteroptera</taxon>
        <taxon>Panheteroptera</taxon>
        <taxon>Cimicomorpha</taxon>
        <taxon>Miridae</taxon>
        <taxon>Dicyphina</taxon>
        <taxon>Nesidiocoris</taxon>
    </lineage>
</organism>
<proteinExistence type="predicted"/>